<proteinExistence type="inferred from homology"/>
<dbReference type="PRINTS" id="PR00377">
    <property type="entry name" value="IMPHPHTASES"/>
</dbReference>
<evidence type="ECO:0000256" key="4">
    <source>
        <dbReference type="ARBA" id="ARBA00013085"/>
    </source>
</evidence>
<keyword evidence="6 12" id="KW-0479">Metal-binding</keyword>
<evidence type="ECO:0000256" key="5">
    <source>
        <dbReference type="ARBA" id="ARBA00021697"/>
    </source>
</evidence>
<evidence type="ECO:0000256" key="7">
    <source>
        <dbReference type="ARBA" id="ARBA00022801"/>
    </source>
</evidence>
<dbReference type="AlphaFoldDB" id="K9EIB3"/>
<dbReference type="InterPro" id="IPR051090">
    <property type="entry name" value="Inositol_monoP_superfamily"/>
</dbReference>
<dbReference type="HOGENOM" id="CLU_044118_4_0_11"/>
<dbReference type="PROSITE" id="PS00629">
    <property type="entry name" value="IMP_1"/>
    <property type="match status" value="1"/>
</dbReference>
<evidence type="ECO:0000256" key="11">
    <source>
        <dbReference type="ARBA" id="ARBA00053547"/>
    </source>
</evidence>
<dbReference type="EC" id="3.1.3.15" evidence="4"/>
<dbReference type="Pfam" id="PF00459">
    <property type="entry name" value="Inositol_P"/>
    <property type="match status" value="1"/>
</dbReference>
<dbReference type="GO" id="GO:0004401">
    <property type="term" value="F:histidinol-phosphatase activity"/>
    <property type="evidence" value="ECO:0007669"/>
    <property type="project" value="UniProtKB-EC"/>
</dbReference>
<name>K9EIB3_9ACTO</name>
<evidence type="ECO:0000256" key="10">
    <source>
        <dbReference type="ARBA" id="ARBA00049158"/>
    </source>
</evidence>
<dbReference type="GO" id="GO:0000105">
    <property type="term" value="P:L-histidine biosynthetic process"/>
    <property type="evidence" value="ECO:0007669"/>
    <property type="project" value="TreeGrafter"/>
</dbReference>
<keyword evidence="14" id="KW-1185">Reference proteome</keyword>
<dbReference type="Proteomes" id="UP000009888">
    <property type="component" value="Unassembled WGS sequence"/>
</dbReference>
<dbReference type="STRING" id="202789.GCA_001457435_01718"/>
<comment type="cofactor">
    <cofactor evidence="1 12">
        <name>Mg(2+)</name>
        <dbReference type="ChEBI" id="CHEBI:18420"/>
    </cofactor>
</comment>
<dbReference type="PANTHER" id="PTHR43200">
    <property type="entry name" value="PHOSPHATASE"/>
    <property type="match status" value="1"/>
</dbReference>
<reference evidence="13 14" key="1">
    <citation type="submission" date="2012-09" db="EMBL/GenBank/DDBJ databases">
        <title>The Genome Sequence of Actinobaculum massiliae ACS-171-V-COL2.</title>
        <authorList>
            <consortium name="The Broad Institute Genome Sequencing Platform"/>
            <person name="Earl A."/>
            <person name="Ward D."/>
            <person name="Feldgarden M."/>
            <person name="Gevers D."/>
            <person name="Saerens B."/>
            <person name="Vaneechoutte M."/>
            <person name="Walker B."/>
            <person name="Young S.K."/>
            <person name="Zeng Q."/>
            <person name="Gargeya S."/>
            <person name="Fitzgerald M."/>
            <person name="Haas B."/>
            <person name="Abouelleil A."/>
            <person name="Alvarado L."/>
            <person name="Arachchi H.M."/>
            <person name="Berlin A."/>
            <person name="Chapman S.B."/>
            <person name="Goldberg J."/>
            <person name="Griggs A."/>
            <person name="Gujja S."/>
            <person name="Hansen M."/>
            <person name="Howarth C."/>
            <person name="Imamovic A."/>
            <person name="Larimer J."/>
            <person name="McCowen C."/>
            <person name="Montmayeur A."/>
            <person name="Murphy C."/>
            <person name="Neiman D."/>
            <person name="Pearson M."/>
            <person name="Priest M."/>
            <person name="Roberts A."/>
            <person name="Saif S."/>
            <person name="Shea T."/>
            <person name="Sisk P."/>
            <person name="Sykes S."/>
            <person name="Wortman J."/>
            <person name="Nusbaum C."/>
            <person name="Birren B."/>
        </authorList>
    </citation>
    <scope>NUCLEOTIDE SEQUENCE [LARGE SCALE GENOMIC DNA]</scope>
    <source>
        <strain evidence="14">ACS-171-V-Col2</strain>
    </source>
</reference>
<evidence type="ECO:0000313" key="14">
    <source>
        <dbReference type="Proteomes" id="UP000009888"/>
    </source>
</evidence>
<feature type="binding site" evidence="12">
    <location>
        <position position="86"/>
    </location>
    <ligand>
        <name>Mg(2+)</name>
        <dbReference type="ChEBI" id="CHEBI:18420"/>
        <label>1</label>
        <note>catalytic</note>
    </ligand>
</feature>
<evidence type="ECO:0000256" key="1">
    <source>
        <dbReference type="ARBA" id="ARBA00001946"/>
    </source>
</evidence>
<keyword evidence="7" id="KW-0378">Hydrolase</keyword>
<evidence type="ECO:0000256" key="6">
    <source>
        <dbReference type="ARBA" id="ARBA00022723"/>
    </source>
</evidence>
<evidence type="ECO:0000256" key="9">
    <source>
        <dbReference type="ARBA" id="ARBA00033209"/>
    </source>
</evidence>
<dbReference type="Gene3D" id="3.40.190.80">
    <property type="match status" value="1"/>
</dbReference>
<comment type="similarity">
    <text evidence="3">Belongs to the inositol monophosphatase superfamily.</text>
</comment>
<dbReference type="FunFam" id="3.30.540.10:FF:000003">
    <property type="entry name" value="Inositol-1-monophosphatase"/>
    <property type="match status" value="1"/>
</dbReference>
<dbReference type="PATRIC" id="fig|883066.3.peg.438"/>
<sequence>MNKELDVLLSILDKVDELTMDRFLASDLRVETKPDMSPVSDADKAAEELIRSELSQAFPDDFVFGEEQGGNTDWEKGRHWIIDPIDGTKNFVRGVPVWATLVGLADSKDIILGAASAPAIGRRWYASRGEGAWVTSAGIGAGRFHEARRLHVSRVSEVENASFSFSSLEGWRDAGKLQQMVDFQGRAWRIRGYSDFWNYLLVAEGAVDGAAEPELDVYDMAGLVPIVEEAGGTFTGLDGKTPGPWGGGALVSNGLLHAQMQEALG</sequence>
<dbReference type="InterPro" id="IPR000760">
    <property type="entry name" value="Inositol_monophosphatase-like"/>
</dbReference>
<comment type="pathway">
    <text evidence="2">Amino-acid biosynthesis; L-histidine biosynthesis; L-histidine from 5-phospho-alpha-D-ribose 1-diphosphate: step 8/9.</text>
</comment>
<feature type="binding site" evidence="12">
    <location>
        <position position="219"/>
    </location>
    <ligand>
        <name>Mg(2+)</name>
        <dbReference type="ChEBI" id="CHEBI:18420"/>
        <label>1</label>
        <note>catalytic</note>
    </ligand>
</feature>
<gene>
    <name evidence="13" type="ORF">HMPREF9233_00418</name>
</gene>
<dbReference type="SUPFAM" id="SSF56655">
    <property type="entry name" value="Carbohydrate phosphatase"/>
    <property type="match status" value="1"/>
</dbReference>
<dbReference type="Gene3D" id="3.30.540.10">
    <property type="entry name" value="Fructose-1,6-Bisphosphatase, subunit A, domain 1"/>
    <property type="match status" value="1"/>
</dbReference>
<organism evidence="13 14">
    <name type="scientific">Actinobaculum massiliense ACS-171-V-Col2</name>
    <dbReference type="NCBI Taxonomy" id="883066"/>
    <lineage>
        <taxon>Bacteria</taxon>
        <taxon>Bacillati</taxon>
        <taxon>Actinomycetota</taxon>
        <taxon>Actinomycetes</taxon>
        <taxon>Actinomycetales</taxon>
        <taxon>Actinomycetaceae</taxon>
        <taxon>Actinobaculum</taxon>
    </lineage>
</organism>
<evidence type="ECO:0000256" key="3">
    <source>
        <dbReference type="ARBA" id="ARBA00009759"/>
    </source>
</evidence>
<dbReference type="InterPro" id="IPR020583">
    <property type="entry name" value="Inositol_monoP_metal-BS"/>
</dbReference>
<dbReference type="eggNOG" id="COG0483">
    <property type="taxonomic scope" value="Bacteria"/>
</dbReference>
<feature type="binding site" evidence="12">
    <location>
        <position position="83"/>
    </location>
    <ligand>
        <name>Mg(2+)</name>
        <dbReference type="ChEBI" id="CHEBI:18420"/>
        <label>1</label>
        <note>catalytic</note>
    </ligand>
</feature>
<comment type="function">
    <text evidence="11">Catalyzes the dephosphorylation of histidinol-phosphate to histidinol, the direct precursor of histidine.</text>
</comment>
<comment type="caution">
    <text evidence="13">The sequence shown here is derived from an EMBL/GenBank/DDBJ whole genome shotgun (WGS) entry which is preliminary data.</text>
</comment>
<evidence type="ECO:0000256" key="12">
    <source>
        <dbReference type="PIRSR" id="PIRSR600760-2"/>
    </source>
</evidence>
<comment type="catalytic activity">
    <reaction evidence="10">
        <text>L-histidinol phosphate + H2O = L-histidinol + phosphate</text>
        <dbReference type="Rhea" id="RHEA:14465"/>
        <dbReference type="ChEBI" id="CHEBI:15377"/>
        <dbReference type="ChEBI" id="CHEBI:43474"/>
        <dbReference type="ChEBI" id="CHEBI:57699"/>
        <dbReference type="ChEBI" id="CHEBI:57980"/>
        <dbReference type="EC" id="3.1.3.15"/>
    </reaction>
</comment>
<evidence type="ECO:0000256" key="2">
    <source>
        <dbReference type="ARBA" id="ARBA00004970"/>
    </source>
</evidence>
<dbReference type="PANTHER" id="PTHR43200:SF6">
    <property type="entry name" value="3'(2'),5'-BISPHOSPHATE NUCLEOTIDASE"/>
    <property type="match status" value="1"/>
</dbReference>
<evidence type="ECO:0000313" key="13">
    <source>
        <dbReference type="EMBL" id="EKU95631.1"/>
    </source>
</evidence>
<accession>K9EIB3</accession>
<protein>
    <recommendedName>
        <fullName evidence="5">Histidinol-phosphatase</fullName>
        <ecNumber evidence="4">3.1.3.15</ecNumber>
    </recommendedName>
    <alternativeName>
        <fullName evidence="9">Histidinol-phosphate phosphatase</fullName>
    </alternativeName>
</protein>
<feature type="binding site" evidence="12">
    <location>
        <position position="85"/>
    </location>
    <ligand>
        <name>Mg(2+)</name>
        <dbReference type="ChEBI" id="CHEBI:18420"/>
        <label>1</label>
        <note>catalytic</note>
    </ligand>
</feature>
<evidence type="ECO:0000256" key="8">
    <source>
        <dbReference type="ARBA" id="ARBA00022842"/>
    </source>
</evidence>
<keyword evidence="8 12" id="KW-0460">Magnesium</keyword>
<dbReference type="RefSeq" id="WP_007000636.1">
    <property type="nucleotide sequence ID" value="NZ_JH992955.1"/>
</dbReference>
<dbReference type="EMBL" id="AGWL01000002">
    <property type="protein sequence ID" value="EKU95631.1"/>
    <property type="molecule type" value="Genomic_DNA"/>
</dbReference>
<dbReference type="GO" id="GO:0046872">
    <property type="term" value="F:metal ion binding"/>
    <property type="evidence" value="ECO:0007669"/>
    <property type="project" value="UniProtKB-KW"/>
</dbReference>
<feature type="binding site" evidence="12">
    <location>
        <position position="66"/>
    </location>
    <ligand>
        <name>Mg(2+)</name>
        <dbReference type="ChEBI" id="CHEBI:18420"/>
        <label>1</label>
        <note>catalytic</note>
    </ligand>
</feature>